<accession>A0A8H3I6U6</accession>
<feature type="region of interest" description="Disordered" evidence="2">
    <location>
        <begin position="133"/>
        <end position="157"/>
    </location>
</feature>
<feature type="coiled-coil region" evidence="1">
    <location>
        <begin position="328"/>
        <end position="365"/>
    </location>
</feature>
<evidence type="ECO:0000256" key="2">
    <source>
        <dbReference type="SAM" id="MobiDB-lite"/>
    </source>
</evidence>
<gene>
    <name evidence="3" type="ORF">HETSPECPRED_007029</name>
</gene>
<sequence length="513" mass="57667">MADTATPDAADSPKFSAEKDRSCPFCGTKFTSSSLGRHLDLYIKERNPKPPDGIHDVEEIRKLRGNVTRRQVKLSTSKREGSTPTSSKPNSSRGQRSPSASASVIPKQRNGGSVSAGINKTNWTSTGVINDIPSAIEDSHDGHSKRRESTRKASVKEELTRKQIVLEERDLARAAELALRDILGNIKAAHMRANPQSPFDFNLFSLSFPAMCLRCLSTPPAISFGSRISKERSWSVDPPGSYHFDALGRWLDTKIRDWKIRRRAVGSGRNVQHEETDDHGDRHTSWSYFDPEADDYESSCMEHLNARYHSWDELSKSQKQEEWHEECVKALTREQDRHRDTRDRMERLERDVQSLQAELNARNNNEHRSMSIPLSPRTALETLKPNPEPALWDYDALITKWRTRIQHERSQQHPLPHPSTPWSAPAPDVAQTPSYANGDLAKSGRRAGFDNHLNLGTDGANEEQDLADAPGEEDDMAVDDVDAGQRFLDPELREEVNGDQDLAMTNGNPQGEG</sequence>
<feature type="compositionally biased region" description="Acidic residues" evidence="2">
    <location>
        <begin position="460"/>
        <end position="482"/>
    </location>
</feature>
<feature type="compositionally biased region" description="Basic and acidic residues" evidence="2">
    <location>
        <begin position="44"/>
        <end position="62"/>
    </location>
</feature>
<feature type="compositionally biased region" description="Polar residues" evidence="2">
    <location>
        <begin position="503"/>
        <end position="513"/>
    </location>
</feature>
<feature type="region of interest" description="Disordered" evidence="2">
    <location>
        <begin position="44"/>
        <end position="120"/>
    </location>
</feature>
<dbReference type="Proteomes" id="UP000664521">
    <property type="component" value="Unassembled WGS sequence"/>
</dbReference>
<protein>
    <submittedName>
        <fullName evidence="3">Uncharacterized protein</fullName>
    </submittedName>
</protein>
<proteinExistence type="predicted"/>
<comment type="caution">
    <text evidence="3">The sequence shown here is derived from an EMBL/GenBank/DDBJ whole genome shotgun (WGS) entry which is preliminary data.</text>
</comment>
<evidence type="ECO:0000313" key="4">
    <source>
        <dbReference type="Proteomes" id="UP000664521"/>
    </source>
</evidence>
<keyword evidence="4" id="KW-1185">Reference proteome</keyword>
<dbReference type="AlphaFoldDB" id="A0A8H3I6U6"/>
<keyword evidence="1" id="KW-0175">Coiled coil</keyword>
<feature type="region of interest" description="Disordered" evidence="2">
    <location>
        <begin position="407"/>
        <end position="513"/>
    </location>
</feature>
<dbReference type="OrthoDB" id="3905365at2759"/>
<name>A0A8H3I6U6_9LECA</name>
<feature type="compositionally biased region" description="Polar residues" evidence="2">
    <location>
        <begin position="110"/>
        <end position="120"/>
    </location>
</feature>
<feature type="region of interest" description="Disordered" evidence="2">
    <location>
        <begin position="1"/>
        <end position="27"/>
    </location>
</feature>
<reference evidence="3" key="1">
    <citation type="submission" date="2021-03" db="EMBL/GenBank/DDBJ databases">
        <authorList>
            <person name="Tagirdzhanova G."/>
        </authorList>
    </citation>
    <scope>NUCLEOTIDE SEQUENCE</scope>
</reference>
<feature type="compositionally biased region" description="Polar residues" evidence="2">
    <location>
        <begin position="82"/>
        <end position="102"/>
    </location>
</feature>
<feature type="compositionally biased region" description="Low complexity" evidence="2">
    <location>
        <begin position="1"/>
        <end position="10"/>
    </location>
</feature>
<dbReference type="EMBL" id="CAJPDS010000005">
    <property type="protein sequence ID" value="CAF9907058.1"/>
    <property type="molecule type" value="Genomic_DNA"/>
</dbReference>
<evidence type="ECO:0000256" key="1">
    <source>
        <dbReference type="SAM" id="Coils"/>
    </source>
</evidence>
<organism evidence="3 4">
    <name type="scientific">Heterodermia speciosa</name>
    <dbReference type="NCBI Taxonomy" id="116794"/>
    <lineage>
        <taxon>Eukaryota</taxon>
        <taxon>Fungi</taxon>
        <taxon>Dikarya</taxon>
        <taxon>Ascomycota</taxon>
        <taxon>Pezizomycotina</taxon>
        <taxon>Lecanoromycetes</taxon>
        <taxon>OSLEUM clade</taxon>
        <taxon>Lecanoromycetidae</taxon>
        <taxon>Caliciales</taxon>
        <taxon>Physciaceae</taxon>
        <taxon>Heterodermia</taxon>
    </lineage>
</organism>
<evidence type="ECO:0000313" key="3">
    <source>
        <dbReference type="EMBL" id="CAF9907058.1"/>
    </source>
</evidence>